<dbReference type="SUPFAM" id="SSF52058">
    <property type="entry name" value="L domain-like"/>
    <property type="match status" value="1"/>
</dbReference>
<dbReference type="InterPro" id="IPR002182">
    <property type="entry name" value="NB-ARC"/>
</dbReference>
<dbReference type="Gene3D" id="3.40.50.300">
    <property type="entry name" value="P-loop containing nucleotide triphosphate hydrolases"/>
    <property type="match status" value="1"/>
</dbReference>
<reference evidence="11 12" key="1">
    <citation type="journal article" date="2017" name="Front. Genet.">
        <title>Draft sequencing of the heterozygous diploid genome of Satsuma (Citrus unshiu Marc.) using a hybrid assembly approach.</title>
        <authorList>
            <person name="Shimizu T."/>
            <person name="Tanizawa Y."/>
            <person name="Mochizuki T."/>
            <person name="Nagasaki H."/>
            <person name="Yoshioka T."/>
            <person name="Toyoda A."/>
            <person name="Fujiyama A."/>
            <person name="Kaminuma E."/>
            <person name="Nakamura Y."/>
        </authorList>
    </citation>
    <scope>NUCLEOTIDE SEQUENCE [LARGE SCALE GENOMIC DNA]</scope>
    <source>
        <strain evidence="12">cv. Miyagawa wase</strain>
    </source>
</reference>
<keyword evidence="12" id="KW-1185">Reference proteome</keyword>
<dbReference type="InterPro" id="IPR001611">
    <property type="entry name" value="Leu-rich_rpt"/>
</dbReference>
<keyword evidence="4" id="KW-0547">Nucleotide-binding</keyword>
<keyword evidence="3" id="KW-0677">Repeat</keyword>
<dbReference type="SUPFAM" id="SSF52540">
    <property type="entry name" value="P-loop containing nucleoside triphosphate hydrolases"/>
    <property type="match status" value="1"/>
</dbReference>
<dbReference type="GO" id="GO:0043531">
    <property type="term" value="F:ADP binding"/>
    <property type="evidence" value="ECO:0007669"/>
    <property type="project" value="InterPro"/>
</dbReference>
<dbReference type="PRINTS" id="PR00364">
    <property type="entry name" value="DISEASERSIST"/>
</dbReference>
<name>A0A2H5QHN6_CITUN</name>
<evidence type="ECO:0000313" key="12">
    <source>
        <dbReference type="Proteomes" id="UP000236630"/>
    </source>
</evidence>
<feature type="domain" description="Disease resistance protein winged helix" evidence="10">
    <location>
        <begin position="402"/>
        <end position="469"/>
    </location>
</feature>
<accession>A0A2H5QHN6</accession>
<dbReference type="Pfam" id="PF23247">
    <property type="entry name" value="LRR_RPS2"/>
    <property type="match status" value="1"/>
</dbReference>
<evidence type="ECO:0000256" key="3">
    <source>
        <dbReference type="ARBA" id="ARBA00022737"/>
    </source>
</evidence>
<comment type="caution">
    <text evidence="11">The sequence shown here is derived from an EMBL/GenBank/DDBJ whole genome shotgun (WGS) entry which is preliminary data.</text>
</comment>
<keyword evidence="7" id="KW-0175">Coiled coil</keyword>
<gene>
    <name evidence="11" type="ORF">CUMW_231390</name>
</gene>
<evidence type="ECO:0000259" key="8">
    <source>
        <dbReference type="Pfam" id="PF00931"/>
    </source>
</evidence>
<dbReference type="PANTHER" id="PTHR33463:SF213">
    <property type="match status" value="1"/>
</dbReference>
<evidence type="ECO:0000256" key="6">
    <source>
        <dbReference type="ARBA" id="ARBA00022840"/>
    </source>
</evidence>
<feature type="domain" description="NB-ARC" evidence="8">
    <location>
        <begin position="150"/>
        <end position="311"/>
    </location>
</feature>
<keyword evidence="6" id="KW-0067">ATP-binding</keyword>
<feature type="domain" description="Disease resistance protein At4g27190-like leucine-rich repeats" evidence="9">
    <location>
        <begin position="769"/>
        <end position="876"/>
    </location>
</feature>
<keyword evidence="2" id="KW-0433">Leucine-rich repeat</keyword>
<dbReference type="Gene3D" id="1.10.10.10">
    <property type="entry name" value="Winged helix-like DNA-binding domain superfamily/Winged helix DNA-binding domain"/>
    <property type="match status" value="1"/>
</dbReference>
<evidence type="ECO:0000259" key="9">
    <source>
        <dbReference type="Pfam" id="PF23247"/>
    </source>
</evidence>
<protein>
    <submittedName>
        <fullName evidence="11">Uncharacterized protein</fullName>
    </submittedName>
</protein>
<dbReference type="InterPro" id="IPR042197">
    <property type="entry name" value="Apaf_helical"/>
</dbReference>
<evidence type="ECO:0000256" key="2">
    <source>
        <dbReference type="ARBA" id="ARBA00022614"/>
    </source>
</evidence>
<dbReference type="GO" id="GO:0006952">
    <property type="term" value="P:defense response"/>
    <property type="evidence" value="ECO:0007669"/>
    <property type="project" value="UniProtKB-KW"/>
</dbReference>
<dbReference type="InterPro" id="IPR036388">
    <property type="entry name" value="WH-like_DNA-bd_sf"/>
</dbReference>
<dbReference type="GO" id="GO:0005524">
    <property type="term" value="F:ATP binding"/>
    <property type="evidence" value="ECO:0007669"/>
    <property type="project" value="UniProtKB-KW"/>
</dbReference>
<comment type="similarity">
    <text evidence="1">Belongs to the disease resistance NB-LRR family.</text>
</comment>
<organism evidence="11 12">
    <name type="scientific">Citrus unshiu</name>
    <name type="common">Satsuma mandarin</name>
    <name type="synonym">Citrus nobilis var. unshiu</name>
    <dbReference type="NCBI Taxonomy" id="55188"/>
    <lineage>
        <taxon>Eukaryota</taxon>
        <taxon>Viridiplantae</taxon>
        <taxon>Streptophyta</taxon>
        <taxon>Embryophyta</taxon>
        <taxon>Tracheophyta</taxon>
        <taxon>Spermatophyta</taxon>
        <taxon>Magnoliopsida</taxon>
        <taxon>eudicotyledons</taxon>
        <taxon>Gunneridae</taxon>
        <taxon>Pentapetalae</taxon>
        <taxon>rosids</taxon>
        <taxon>malvids</taxon>
        <taxon>Sapindales</taxon>
        <taxon>Rutaceae</taxon>
        <taxon>Aurantioideae</taxon>
        <taxon>Citrus</taxon>
    </lineage>
</organism>
<dbReference type="PANTHER" id="PTHR33463">
    <property type="entry name" value="NB-ARC DOMAIN-CONTAINING PROTEIN-RELATED"/>
    <property type="match status" value="1"/>
</dbReference>
<evidence type="ECO:0000256" key="5">
    <source>
        <dbReference type="ARBA" id="ARBA00022821"/>
    </source>
</evidence>
<dbReference type="Pfam" id="PF13855">
    <property type="entry name" value="LRR_8"/>
    <property type="match status" value="1"/>
</dbReference>
<dbReference type="FunFam" id="3.40.50.300:FF:001091">
    <property type="entry name" value="Probable disease resistance protein At1g61300"/>
    <property type="match status" value="1"/>
</dbReference>
<feature type="coiled-coil region" evidence="7">
    <location>
        <begin position="25"/>
        <end position="59"/>
    </location>
</feature>
<keyword evidence="5" id="KW-0611">Plant defense</keyword>
<evidence type="ECO:0000256" key="1">
    <source>
        <dbReference type="ARBA" id="ARBA00008894"/>
    </source>
</evidence>
<dbReference type="Gene3D" id="3.80.10.10">
    <property type="entry name" value="Ribonuclease Inhibitor"/>
    <property type="match status" value="2"/>
</dbReference>
<dbReference type="Pfam" id="PF00931">
    <property type="entry name" value="NB-ARC"/>
    <property type="match status" value="1"/>
</dbReference>
<evidence type="ECO:0000256" key="7">
    <source>
        <dbReference type="SAM" id="Coils"/>
    </source>
</evidence>
<dbReference type="InterPro" id="IPR050905">
    <property type="entry name" value="Plant_NBS-LRR"/>
</dbReference>
<evidence type="ECO:0000256" key="4">
    <source>
        <dbReference type="ARBA" id="ARBA00022741"/>
    </source>
</evidence>
<dbReference type="Proteomes" id="UP000236630">
    <property type="component" value="Unassembled WGS sequence"/>
</dbReference>
<sequence>MDLIGPISEIFKCVCSPICEYFDYYRKLDENMEELDRVLRELESKKKDIEATLSRAEREQGKKPSNEVSDWLKNVQRINTKAESFKQEVEKGNCFSRACLGKDVEKKIEEVKEYIQKGCAFTSYVSDAPSTSGMTLSTTSNLVGERTGKIVEEIWEDLMGDKVSKIGVWGMGGIGKTTIMSHINNKLQEKPNKFNDVIWVTVSQPLDLFKLQTEIATALKQSLSENEDKVRRAGRLLGMLKAKEKFVLILDDMWEAFPLEEVGIPEPSEENGCKLVITTRSHRVCRSMKCKQVAVELLSKQEAFNLFIDGVGSSILQVPALNKEIINEVVEECGCLPLAIVTVAASMSGEEEIYEWQNALNELRGRLRSLNDVDTKVLGRLEFSYHRLKDEKLRQCFLDCALYPEDFPILKDELIEYWIAEGFIEEVKDVQAKYDRGHTILNRLVNCCLLESAEDGSCVKMHDLIRDMVLRLTSESPLFMVKAGLRLLKFPGEQEWEDNLERVSLMRNNIEEIPSNMSPHCDILSTLLLQRNENLQRIPECFFVHMHGLKVLNLSRTNIEVLPSSVSDLTNLRSLLLGMCERLKRVPSLAKLLALQYLDLKGTGIEEVPEGMEMLENLSHLYLCSLPLKKFPTGILPRLRNLHKLKLSFGNEALRETVEEAASLSDGLDTFEGHFSTLKDFNIYVKSTDGRGSKNYCLVLSAYHVPPFMMADFKVDKSVCLFACKICEREEHIVLPEDVQYLEMFGVDGVASLNDVLPREQGLVNIGKFSHDLKVLWFSSCDNLRNLFSLRLLPALQNLEVLKVEECYSIEEMVAVEDEETKKELATNTIITLPRLKKLCFYYLPEFKSICSDNGVLVCNSLQEIEVRSCPKLKRLSLSLPLLDNGQPSPPPALEVIETEKELWESLEWDQPNAKDVLNPY</sequence>
<dbReference type="InterPro" id="IPR027417">
    <property type="entry name" value="P-loop_NTPase"/>
</dbReference>
<dbReference type="Gene3D" id="1.10.8.430">
    <property type="entry name" value="Helical domain of apoptotic protease-activating factors"/>
    <property type="match status" value="1"/>
</dbReference>
<evidence type="ECO:0000313" key="11">
    <source>
        <dbReference type="EMBL" id="GAY64150.1"/>
    </source>
</evidence>
<proteinExistence type="inferred from homology"/>
<dbReference type="EMBL" id="BDQV01000396">
    <property type="protein sequence ID" value="GAY64150.1"/>
    <property type="molecule type" value="Genomic_DNA"/>
</dbReference>
<dbReference type="Pfam" id="PF23559">
    <property type="entry name" value="WHD_DRP"/>
    <property type="match status" value="1"/>
</dbReference>
<dbReference type="FunFam" id="1.10.10.10:FF:000322">
    <property type="entry name" value="Probable disease resistance protein At1g63360"/>
    <property type="match status" value="1"/>
</dbReference>
<dbReference type="AlphaFoldDB" id="A0A2H5QHN6"/>
<dbReference type="InterPro" id="IPR057135">
    <property type="entry name" value="At4g27190-like_LRR"/>
</dbReference>
<evidence type="ECO:0000259" key="10">
    <source>
        <dbReference type="Pfam" id="PF23559"/>
    </source>
</evidence>
<dbReference type="InterPro" id="IPR058922">
    <property type="entry name" value="WHD_DRP"/>
</dbReference>
<dbReference type="InterPro" id="IPR032675">
    <property type="entry name" value="LRR_dom_sf"/>
</dbReference>